<feature type="domain" description="ATPase BadF/BadG/BcrA/BcrD type" evidence="5">
    <location>
        <begin position="61"/>
        <end position="245"/>
    </location>
</feature>
<evidence type="ECO:0000256" key="4">
    <source>
        <dbReference type="ARBA" id="ARBA00023014"/>
    </source>
</evidence>
<dbReference type="Pfam" id="PF01869">
    <property type="entry name" value="BcrAD_BadFG"/>
    <property type="match status" value="1"/>
</dbReference>
<dbReference type="CDD" id="cd24109">
    <property type="entry name" value="ASKHA_NBD_YjiL-like"/>
    <property type="match status" value="1"/>
</dbReference>
<keyword evidence="4" id="KW-0411">Iron-sulfur</keyword>
<dbReference type="AlphaFoldDB" id="A0A1F2WFW3"/>
<evidence type="ECO:0000256" key="1">
    <source>
        <dbReference type="ARBA" id="ARBA00001966"/>
    </source>
</evidence>
<dbReference type="GO" id="GO:0046872">
    <property type="term" value="F:metal ion binding"/>
    <property type="evidence" value="ECO:0007669"/>
    <property type="project" value="UniProtKB-KW"/>
</dbReference>
<accession>A0A1F2WFW3</accession>
<protein>
    <recommendedName>
        <fullName evidence="5">ATPase BadF/BadG/BcrA/BcrD type domain-containing protein</fullName>
    </recommendedName>
</protein>
<dbReference type="EMBL" id="MELK01000052">
    <property type="protein sequence ID" value="OFW55739.1"/>
    <property type="molecule type" value="Genomic_DNA"/>
</dbReference>
<organism evidence="6 7">
    <name type="scientific">Candidatus Solincola sediminis</name>
    <dbReference type="NCBI Taxonomy" id="1797199"/>
    <lineage>
        <taxon>Bacteria</taxon>
        <taxon>Bacillati</taxon>
        <taxon>Actinomycetota</taxon>
        <taxon>Candidatus Geothermincolia</taxon>
        <taxon>Candidatus Geothermincolales</taxon>
        <taxon>Candidatus Geothermincolaceae</taxon>
        <taxon>Candidatus Solincola</taxon>
    </lineage>
</organism>
<comment type="cofactor">
    <cofactor evidence="1">
        <name>[4Fe-4S] cluster</name>
        <dbReference type="ChEBI" id="CHEBI:49883"/>
    </cofactor>
</comment>
<sequence length="261" mass="28194">MKIFYGIDLGSRFVKVAIDEETGYQFLGPYDTAEFYRRCVQPGPEGPSLRRDILGLEEDPALACTGYGRARLANGAVMVPELEAIAAGVMDLTGISDAVILDIGGQDSKALLLREGRMTGFEANDRCAASSGRFLESMARVMGLELSEIGNYWEDPVELSSTCAVFGETELVGLIGEGHDMERLAAGVNQAVLRRLLPLLSRFDFETLVLTGGVAYNKALRELLGQRTGAKVIVPDKPDFVASAGCCCFARSKAEERKPSV</sequence>
<dbReference type="InterPro" id="IPR002731">
    <property type="entry name" value="ATPase_BadF"/>
</dbReference>
<evidence type="ECO:0000256" key="2">
    <source>
        <dbReference type="ARBA" id="ARBA00022723"/>
    </source>
</evidence>
<dbReference type="Proteomes" id="UP000177876">
    <property type="component" value="Unassembled WGS sequence"/>
</dbReference>
<name>A0A1F2WFW3_9ACTN</name>
<proteinExistence type="predicted"/>
<dbReference type="Gene3D" id="3.30.420.40">
    <property type="match status" value="2"/>
</dbReference>
<keyword evidence="3" id="KW-0408">Iron</keyword>
<dbReference type="NCBIfam" id="TIGR00241">
    <property type="entry name" value="CoA_E_activ"/>
    <property type="match status" value="1"/>
</dbReference>
<dbReference type="PANTHER" id="PTHR32329">
    <property type="entry name" value="BIFUNCTIONAL PROTEIN [INCLUDES 2-HYDROXYACYL-COA DEHYDRATASE (N-TER) AND ITS ACTIVATOR DOMAIN (C_TERM)-RELATED"/>
    <property type="match status" value="1"/>
</dbReference>
<dbReference type="InterPro" id="IPR008275">
    <property type="entry name" value="CoA_E_activase_dom"/>
</dbReference>
<evidence type="ECO:0000313" key="7">
    <source>
        <dbReference type="Proteomes" id="UP000177876"/>
    </source>
</evidence>
<dbReference type="PANTHER" id="PTHR32329:SF5">
    <property type="entry name" value="ACTIVATOR OF 2-HYDROXYACYL-COA DEHYDRATASE"/>
    <property type="match status" value="1"/>
</dbReference>
<comment type="caution">
    <text evidence="6">The sequence shown here is derived from an EMBL/GenBank/DDBJ whole genome shotgun (WGS) entry which is preliminary data.</text>
</comment>
<dbReference type="SUPFAM" id="SSF53067">
    <property type="entry name" value="Actin-like ATPase domain"/>
    <property type="match status" value="1"/>
</dbReference>
<reference evidence="6 7" key="1">
    <citation type="journal article" date="2016" name="Nat. Commun.">
        <title>Thousands of microbial genomes shed light on interconnected biogeochemical processes in an aquifer system.</title>
        <authorList>
            <person name="Anantharaman K."/>
            <person name="Brown C.T."/>
            <person name="Hug L.A."/>
            <person name="Sharon I."/>
            <person name="Castelle C.J."/>
            <person name="Probst A.J."/>
            <person name="Thomas B.C."/>
            <person name="Singh A."/>
            <person name="Wilkins M.J."/>
            <person name="Karaoz U."/>
            <person name="Brodie E.L."/>
            <person name="Williams K.H."/>
            <person name="Hubbard S.S."/>
            <person name="Banfield J.F."/>
        </authorList>
    </citation>
    <scope>NUCLEOTIDE SEQUENCE [LARGE SCALE GENOMIC DNA]</scope>
</reference>
<dbReference type="STRING" id="1797197.A2Y75_06075"/>
<dbReference type="GO" id="GO:0051536">
    <property type="term" value="F:iron-sulfur cluster binding"/>
    <property type="evidence" value="ECO:0007669"/>
    <property type="project" value="UniProtKB-KW"/>
</dbReference>
<keyword evidence="2" id="KW-0479">Metal-binding</keyword>
<gene>
    <name evidence="6" type="ORF">A2Y75_06075</name>
</gene>
<evidence type="ECO:0000259" key="5">
    <source>
        <dbReference type="Pfam" id="PF01869"/>
    </source>
</evidence>
<evidence type="ECO:0000256" key="3">
    <source>
        <dbReference type="ARBA" id="ARBA00023004"/>
    </source>
</evidence>
<dbReference type="InterPro" id="IPR051805">
    <property type="entry name" value="Dehydratase_Activator_Redct"/>
</dbReference>
<dbReference type="InterPro" id="IPR043129">
    <property type="entry name" value="ATPase_NBD"/>
</dbReference>
<evidence type="ECO:0000313" key="6">
    <source>
        <dbReference type="EMBL" id="OFW55739.1"/>
    </source>
</evidence>